<accession>A0A2W0H9V8</accession>
<reference evidence="2 3" key="1">
    <citation type="submission" date="2017-10" db="EMBL/GenBank/DDBJ databases">
        <title>Bacillus sp. nov., a halophilic bacterium isolated from a Yangshapao Lake.</title>
        <authorList>
            <person name="Wang H."/>
        </authorList>
    </citation>
    <scope>NUCLEOTIDE SEQUENCE [LARGE SCALE GENOMIC DNA]</scope>
    <source>
        <strain evidence="2 3">YSP-3</strain>
    </source>
</reference>
<dbReference type="PROSITE" id="PS51257">
    <property type="entry name" value="PROKAR_LIPOPROTEIN"/>
    <property type="match status" value="1"/>
</dbReference>
<name>A0A2W0H9V8_9BACI</name>
<comment type="caution">
    <text evidence="2">The sequence shown here is derived from an EMBL/GenBank/DDBJ whole genome shotgun (WGS) entry which is preliminary data.</text>
</comment>
<dbReference type="AlphaFoldDB" id="A0A2W0H9V8"/>
<gene>
    <name evidence="2" type="ORF">CR205_14265</name>
</gene>
<dbReference type="OrthoDB" id="2603210at2"/>
<dbReference type="Proteomes" id="UP000248066">
    <property type="component" value="Unassembled WGS sequence"/>
</dbReference>
<keyword evidence="3" id="KW-1185">Reference proteome</keyword>
<evidence type="ECO:0000313" key="2">
    <source>
        <dbReference type="EMBL" id="PYZ96840.1"/>
    </source>
</evidence>
<sequence length="109" mass="11401">MKTFLGVLCLFFLAACGTGGVSDSDPIEGRVVDRGGNSILIVSDISEEEAAQIDGENIAAGGAGAAYWFSGIEDPSQYAKGTLVRVWAGEIAESYPAQGEAERIEVVEE</sequence>
<protein>
    <recommendedName>
        <fullName evidence="4">DUF3221 domain-containing protein</fullName>
    </recommendedName>
</protein>
<evidence type="ECO:0008006" key="4">
    <source>
        <dbReference type="Google" id="ProtNLM"/>
    </source>
</evidence>
<dbReference type="Pfam" id="PF11518">
    <property type="entry name" value="DUF3221"/>
    <property type="match status" value="1"/>
</dbReference>
<organism evidence="2 3">
    <name type="scientific">Alteribacter lacisalsi</name>
    <dbReference type="NCBI Taxonomy" id="2045244"/>
    <lineage>
        <taxon>Bacteria</taxon>
        <taxon>Bacillati</taxon>
        <taxon>Bacillota</taxon>
        <taxon>Bacilli</taxon>
        <taxon>Bacillales</taxon>
        <taxon>Bacillaceae</taxon>
        <taxon>Alteribacter</taxon>
    </lineage>
</organism>
<evidence type="ECO:0000313" key="3">
    <source>
        <dbReference type="Proteomes" id="UP000248066"/>
    </source>
</evidence>
<evidence type="ECO:0000256" key="1">
    <source>
        <dbReference type="SAM" id="SignalP"/>
    </source>
</evidence>
<feature type="signal peptide" evidence="1">
    <location>
        <begin position="1"/>
        <end position="17"/>
    </location>
</feature>
<dbReference type="Gene3D" id="2.40.50.140">
    <property type="entry name" value="Nucleic acid-binding proteins"/>
    <property type="match status" value="1"/>
</dbReference>
<dbReference type="EMBL" id="PDOF01000002">
    <property type="protein sequence ID" value="PYZ96840.1"/>
    <property type="molecule type" value="Genomic_DNA"/>
</dbReference>
<dbReference type="InterPro" id="IPR021598">
    <property type="entry name" value="DUF3221"/>
</dbReference>
<keyword evidence="1" id="KW-0732">Signal</keyword>
<dbReference type="RefSeq" id="WP_110520780.1">
    <property type="nucleotide sequence ID" value="NZ_PDOF01000002.1"/>
</dbReference>
<dbReference type="InterPro" id="IPR012340">
    <property type="entry name" value="NA-bd_OB-fold"/>
</dbReference>
<feature type="chain" id="PRO_5038699051" description="DUF3221 domain-containing protein" evidence="1">
    <location>
        <begin position="18"/>
        <end position="109"/>
    </location>
</feature>
<proteinExistence type="predicted"/>